<feature type="transmembrane region" description="Helical" evidence="1">
    <location>
        <begin position="81"/>
        <end position="102"/>
    </location>
</feature>
<gene>
    <name evidence="3" type="ORF">FRACA_510008</name>
</gene>
<feature type="transmembrane region" description="Helical" evidence="1">
    <location>
        <begin position="139"/>
        <end position="159"/>
    </location>
</feature>
<sequence>MGEARSRASTGRRVAAALATLAAVLVVYYCLPLRHAPGGFALGLRIFGLVAGLALLGWLFVRQVAAGRRETSARSRSAWLFAGICVTVVLFATTYYSLAYYGQEMAGIRTRTDALYFTVTVLTTVGFGDIRAVGQTARVVVTLQMGFDVLFVATAGSVLRATGPRSPA</sequence>
<feature type="transmembrane region" description="Helical" evidence="1">
    <location>
        <begin position="43"/>
        <end position="61"/>
    </location>
</feature>
<dbReference type="Pfam" id="PF07885">
    <property type="entry name" value="Ion_trans_2"/>
    <property type="match status" value="1"/>
</dbReference>
<accession>A0A2I2KYH9</accession>
<feature type="transmembrane region" description="Helical" evidence="1">
    <location>
        <begin position="14"/>
        <end position="31"/>
    </location>
</feature>
<keyword evidence="4" id="KW-1185">Reference proteome</keyword>
<dbReference type="Gene3D" id="1.10.287.70">
    <property type="match status" value="1"/>
</dbReference>
<keyword evidence="1" id="KW-0472">Membrane</keyword>
<dbReference type="EMBL" id="FZMO01000457">
    <property type="protein sequence ID" value="SNQ50709.1"/>
    <property type="molecule type" value="Genomic_DNA"/>
</dbReference>
<evidence type="ECO:0000259" key="2">
    <source>
        <dbReference type="Pfam" id="PF07885"/>
    </source>
</evidence>
<evidence type="ECO:0000313" key="3">
    <source>
        <dbReference type="EMBL" id="SNQ50709.1"/>
    </source>
</evidence>
<organism evidence="3 4">
    <name type="scientific">Frankia canadensis</name>
    <dbReference type="NCBI Taxonomy" id="1836972"/>
    <lineage>
        <taxon>Bacteria</taxon>
        <taxon>Bacillati</taxon>
        <taxon>Actinomycetota</taxon>
        <taxon>Actinomycetes</taxon>
        <taxon>Frankiales</taxon>
        <taxon>Frankiaceae</taxon>
        <taxon>Frankia</taxon>
    </lineage>
</organism>
<keyword evidence="1" id="KW-0812">Transmembrane</keyword>
<protein>
    <submittedName>
        <fullName evidence="3">Ion transport 2 domain protein</fullName>
    </submittedName>
</protein>
<dbReference type="Proteomes" id="UP000234331">
    <property type="component" value="Unassembled WGS sequence"/>
</dbReference>
<evidence type="ECO:0000313" key="4">
    <source>
        <dbReference type="Proteomes" id="UP000234331"/>
    </source>
</evidence>
<proteinExistence type="predicted"/>
<dbReference type="AlphaFoldDB" id="A0A2I2KYH9"/>
<name>A0A2I2KYH9_9ACTN</name>
<evidence type="ECO:0000256" key="1">
    <source>
        <dbReference type="SAM" id="Phobius"/>
    </source>
</evidence>
<dbReference type="SUPFAM" id="SSF81324">
    <property type="entry name" value="Voltage-gated potassium channels"/>
    <property type="match status" value="1"/>
</dbReference>
<dbReference type="InterPro" id="IPR013099">
    <property type="entry name" value="K_chnl_dom"/>
</dbReference>
<reference evidence="3 4" key="1">
    <citation type="submission" date="2017-06" db="EMBL/GenBank/DDBJ databases">
        <authorList>
            <person name="Kim H.J."/>
            <person name="Triplett B.A."/>
        </authorList>
    </citation>
    <scope>NUCLEOTIDE SEQUENCE [LARGE SCALE GENOMIC DNA]</scope>
    <source>
        <strain evidence="3">FRACA_ARgP5</strain>
    </source>
</reference>
<feature type="transmembrane region" description="Helical" evidence="1">
    <location>
        <begin position="114"/>
        <end position="133"/>
    </location>
</feature>
<keyword evidence="1" id="KW-1133">Transmembrane helix</keyword>
<feature type="domain" description="Potassium channel" evidence="2">
    <location>
        <begin position="84"/>
        <end position="155"/>
    </location>
</feature>